<dbReference type="RefSeq" id="WP_006963847.1">
    <property type="nucleotide sequence ID" value="NZ_APJX01000001.1"/>
</dbReference>
<dbReference type="PROSITE" id="PS50112">
    <property type="entry name" value="PAS"/>
    <property type="match status" value="1"/>
</dbReference>
<evidence type="ECO:0000256" key="2">
    <source>
        <dbReference type="ARBA" id="ARBA00022840"/>
    </source>
</evidence>
<organism evidence="10 11">
    <name type="scientific">Desulfotignum phosphitoxidans DSM 13687</name>
    <dbReference type="NCBI Taxonomy" id="1286635"/>
    <lineage>
        <taxon>Bacteria</taxon>
        <taxon>Pseudomonadati</taxon>
        <taxon>Thermodesulfobacteriota</taxon>
        <taxon>Desulfobacteria</taxon>
        <taxon>Desulfobacterales</taxon>
        <taxon>Desulfobacteraceae</taxon>
        <taxon>Desulfotignum</taxon>
    </lineage>
</organism>
<comment type="caution">
    <text evidence="10">The sequence shown here is derived from an EMBL/GenBank/DDBJ whole genome shotgun (WGS) entry which is preliminary data.</text>
</comment>
<dbReference type="FunFam" id="3.40.50.300:FF:000006">
    <property type="entry name" value="DNA-binding transcriptional regulator NtrC"/>
    <property type="match status" value="1"/>
</dbReference>
<dbReference type="PROSITE" id="PS00675">
    <property type="entry name" value="SIGMA54_INTERACT_1"/>
    <property type="match status" value="1"/>
</dbReference>
<dbReference type="InterPro" id="IPR025662">
    <property type="entry name" value="Sigma_54_int_dom_ATP-bd_1"/>
</dbReference>
<keyword evidence="4" id="KW-0238">DNA-binding</keyword>
<feature type="domain" description="Sigma-54 factor interaction" evidence="7">
    <location>
        <begin position="270"/>
        <end position="499"/>
    </location>
</feature>
<evidence type="ECO:0000313" key="10">
    <source>
        <dbReference type="EMBL" id="EMS81179.1"/>
    </source>
</evidence>
<dbReference type="CDD" id="cd00130">
    <property type="entry name" value="PAS"/>
    <property type="match status" value="1"/>
</dbReference>
<reference evidence="10 11" key="1">
    <citation type="journal article" date="2013" name="Genome Announc.">
        <title>Draft Genome Sequence of Desulfotignum phosphitoxidans DSM 13687 Strain FiPS-3.</title>
        <authorList>
            <person name="Poehlein A."/>
            <person name="Daniel R."/>
            <person name="Simeonova D.D."/>
        </authorList>
    </citation>
    <scope>NUCLEOTIDE SEQUENCE [LARGE SCALE GENOMIC DNA]</scope>
    <source>
        <strain evidence="10 11">DSM 13687</strain>
    </source>
</reference>
<dbReference type="Pfam" id="PF25601">
    <property type="entry name" value="AAA_lid_14"/>
    <property type="match status" value="1"/>
</dbReference>
<evidence type="ECO:0000259" key="9">
    <source>
        <dbReference type="PROSITE" id="PS50112"/>
    </source>
</evidence>
<dbReference type="InterPro" id="IPR001789">
    <property type="entry name" value="Sig_transdc_resp-reg_receiver"/>
</dbReference>
<evidence type="ECO:0000256" key="3">
    <source>
        <dbReference type="ARBA" id="ARBA00023015"/>
    </source>
</evidence>
<dbReference type="CDD" id="cd00009">
    <property type="entry name" value="AAA"/>
    <property type="match status" value="1"/>
</dbReference>
<dbReference type="InterPro" id="IPR013767">
    <property type="entry name" value="PAS_fold"/>
</dbReference>
<dbReference type="Pfam" id="PF02954">
    <property type="entry name" value="HTH_8"/>
    <property type="match status" value="1"/>
</dbReference>
<dbReference type="PANTHER" id="PTHR32071:SF113">
    <property type="entry name" value="ALGINATE BIOSYNTHESIS TRANSCRIPTIONAL REGULATORY PROTEIN ALGB"/>
    <property type="match status" value="1"/>
</dbReference>
<dbReference type="Gene3D" id="1.10.8.60">
    <property type="match status" value="1"/>
</dbReference>
<dbReference type="Gene3D" id="3.40.50.2300">
    <property type="match status" value="1"/>
</dbReference>
<dbReference type="GO" id="GO:0043565">
    <property type="term" value="F:sequence-specific DNA binding"/>
    <property type="evidence" value="ECO:0007669"/>
    <property type="project" value="InterPro"/>
</dbReference>
<dbReference type="SMART" id="SM00448">
    <property type="entry name" value="REC"/>
    <property type="match status" value="1"/>
</dbReference>
<dbReference type="AlphaFoldDB" id="S0G5L5"/>
<dbReference type="Pfam" id="PF00158">
    <property type="entry name" value="Sigma54_activat"/>
    <property type="match status" value="1"/>
</dbReference>
<dbReference type="Proteomes" id="UP000014216">
    <property type="component" value="Unassembled WGS sequence"/>
</dbReference>
<sequence>MEKTVLIVDDEESIRFAFKSFLSRQNYTVFEARDFNRALEMISSQTMDVVFSDIVLNEYNGIDLLRHVKEQRLDCVVIMITGQPDVETASQAVRLGAFDYLVKPIDKEMILKTTKMAFDFKTLTDEKIKIRRENIHIRTNLEAVFRSVNEGIISLDREAKIVNANSRMIDLSGIPAHDLINKHLSEIRHRSLLFETKPFKAILEGQESPSFQTCCRIADDVKGDKTLVLNSASLVDKDGPSIGTVVTIRDETRLTALETQLKERYRFHKLIGKSQKMQHIYQLIESLSNVDTTVLITGESGTGKELVAGAIHHNGTKAIHPFVCLNCSALSENLLESELFGHVKGAFTSAVGNRAGRFQKAQNGSIFLDEIGDVSPAIQLKLLRVLQEKKFERVGDATPLDSNVRVIAATNKDLKALIHKGLFREDLYYRLKVVELRIPPLRERSEDIPLLTEHFIDHFNSKFNRRIKEVTHEVLDLFMKYSWPGNVRELEHAIEHAFVLCSGFTISLAHLPLDIVQSREKTECCILKASPMSDDQIVRALEEARWNKTRAAKALGICRQTLYRRMKKNGLV</sequence>
<dbReference type="GO" id="GO:0000160">
    <property type="term" value="P:phosphorelay signal transduction system"/>
    <property type="evidence" value="ECO:0007669"/>
    <property type="project" value="InterPro"/>
</dbReference>
<dbReference type="InterPro" id="IPR025944">
    <property type="entry name" value="Sigma_54_int_dom_CS"/>
</dbReference>
<dbReference type="SUPFAM" id="SSF46689">
    <property type="entry name" value="Homeodomain-like"/>
    <property type="match status" value="1"/>
</dbReference>
<evidence type="ECO:0000256" key="4">
    <source>
        <dbReference type="ARBA" id="ARBA00023125"/>
    </source>
</evidence>
<dbReference type="PROSITE" id="PS00688">
    <property type="entry name" value="SIGMA54_INTERACT_3"/>
    <property type="match status" value="1"/>
</dbReference>
<dbReference type="SUPFAM" id="SSF52540">
    <property type="entry name" value="P-loop containing nucleoside triphosphate hydrolases"/>
    <property type="match status" value="1"/>
</dbReference>
<dbReference type="SMART" id="SM00091">
    <property type="entry name" value="PAS"/>
    <property type="match status" value="1"/>
</dbReference>
<dbReference type="InterPro" id="IPR027417">
    <property type="entry name" value="P-loop_NTPase"/>
</dbReference>
<feature type="domain" description="PAS" evidence="9">
    <location>
        <begin position="137"/>
        <end position="189"/>
    </location>
</feature>
<proteinExistence type="predicted"/>
<dbReference type="GO" id="GO:0006355">
    <property type="term" value="P:regulation of DNA-templated transcription"/>
    <property type="evidence" value="ECO:0007669"/>
    <property type="project" value="InterPro"/>
</dbReference>
<dbReference type="OrthoDB" id="9763792at2"/>
<evidence type="ECO:0000259" key="8">
    <source>
        <dbReference type="PROSITE" id="PS50110"/>
    </source>
</evidence>
<dbReference type="InterPro" id="IPR009057">
    <property type="entry name" value="Homeodomain-like_sf"/>
</dbReference>
<dbReference type="InterPro" id="IPR002197">
    <property type="entry name" value="HTH_Fis"/>
</dbReference>
<dbReference type="Gene3D" id="3.40.50.300">
    <property type="entry name" value="P-loop containing nucleotide triphosphate hydrolases"/>
    <property type="match status" value="1"/>
</dbReference>
<evidence type="ECO:0000256" key="6">
    <source>
        <dbReference type="PROSITE-ProRule" id="PRU00169"/>
    </source>
</evidence>
<gene>
    <name evidence="10" type="primary">anfA</name>
    <name evidence="10" type="ORF">Dpo_1c03180</name>
</gene>
<dbReference type="Pfam" id="PF00989">
    <property type="entry name" value="PAS"/>
    <property type="match status" value="1"/>
</dbReference>
<dbReference type="Pfam" id="PF00072">
    <property type="entry name" value="Response_reg"/>
    <property type="match status" value="1"/>
</dbReference>
<dbReference type="SUPFAM" id="SSF52172">
    <property type="entry name" value="CheY-like"/>
    <property type="match status" value="1"/>
</dbReference>
<dbReference type="SMART" id="SM00382">
    <property type="entry name" value="AAA"/>
    <property type="match status" value="1"/>
</dbReference>
<dbReference type="Gene3D" id="1.10.10.60">
    <property type="entry name" value="Homeodomain-like"/>
    <property type="match status" value="1"/>
</dbReference>
<dbReference type="PROSITE" id="PS50110">
    <property type="entry name" value="RESPONSE_REGULATORY"/>
    <property type="match status" value="1"/>
</dbReference>
<evidence type="ECO:0000256" key="5">
    <source>
        <dbReference type="ARBA" id="ARBA00023163"/>
    </source>
</evidence>
<dbReference type="PROSITE" id="PS00676">
    <property type="entry name" value="SIGMA54_INTERACT_2"/>
    <property type="match status" value="1"/>
</dbReference>
<dbReference type="PROSITE" id="PS50045">
    <property type="entry name" value="SIGMA54_INTERACT_4"/>
    <property type="match status" value="1"/>
</dbReference>
<accession>S0G5L5</accession>
<dbReference type="Gene3D" id="3.30.450.20">
    <property type="entry name" value="PAS domain"/>
    <property type="match status" value="1"/>
</dbReference>
<dbReference type="InterPro" id="IPR035965">
    <property type="entry name" value="PAS-like_dom_sf"/>
</dbReference>
<dbReference type="InterPro" id="IPR025943">
    <property type="entry name" value="Sigma_54_int_dom_ATP-bd_2"/>
</dbReference>
<dbReference type="InterPro" id="IPR000014">
    <property type="entry name" value="PAS"/>
</dbReference>
<dbReference type="InterPro" id="IPR002078">
    <property type="entry name" value="Sigma_54_int"/>
</dbReference>
<keyword evidence="2" id="KW-0067">ATP-binding</keyword>
<dbReference type="InterPro" id="IPR011006">
    <property type="entry name" value="CheY-like_superfamily"/>
</dbReference>
<protein>
    <submittedName>
        <fullName evidence="10">Nitrogen fixation protein AnfA</fullName>
    </submittedName>
</protein>
<feature type="modified residue" description="4-aspartylphosphate" evidence="6">
    <location>
        <position position="53"/>
    </location>
</feature>
<name>S0G5L5_9BACT</name>
<evidence type="ECO:0000313" key="11">
    <source>
        <dbReference type="Proteomes" id="UP000014216"/>
    </source>
</evidence>
<dbReference type="PANTHER" id="PTHR32071">
    <property type="entry name" value="TRANSCRIPTIONAL REGULATORY PROTEIN"/>
    <property type="match status" value="1"/>
</dbReference>
<dbReference type="PRINTS" id="PR01590">
    <property type="entry name" value="HTHFIS"/>
</dbReference>
<keyword evidence="5" id="KW-0804">Transcription</keyword>
<dbReference type="InterPro" id="IPR058031">
    <property type="entry name" value="AAA_lid_NorR"/>
</dbReference>
<feature type="domain" description="Response regulatory" evidence="8">
    <location>
        <begin position="4"/>
        <end position="118"/>
    </location>
</feature>
<keyword evidence="3" id="KW-0805">Transcription regulation</keyword>
<dbReference type="GO" id="GO:0005524">
    <property type="term" value="F:ATP binding"/>
    <property type="evidence" value="ECO:0007669"/>
    <property type="project" value="UniProtKB-KW"/>
</dbReference>
<evidence type="ECO:0000256" key="1">
    <source>
        <dbReference type="ARBA" id="ARBA00022741"/>
    </source>
</evidence>
<dbReference type="EMBL" id="APJX01000001">
    <property type="protein sequence ID" value="EMS81179.1"/>
    <property type="molecule type" value="Genomic_DNA"/>
</dbReference>
<dbReference type="NCBIfam" id="TIGR00229">
    <property type="entry name" value="sensory_box"/>
    <property type="match status" value="1"/>
</dbReference>
<keyword evidence="11" id="KW-1185">Reference proteome</keyword>
<dbReference type="SUPFAM" id="SSF55785">
    <property type="entry name" value="PYP-like sensor domain (PAS domain)"/>
    <property type="match status" value="1"/>
</dbReference>
<evidence type="ECO:0000259" key="7">
    <source>
        <dbReference type="PROSITE" id="PS50045"/>
    </source>
</evidence>
<keyword evidence="6" id="KW-0597">Phosphoprotein</keyword>
<keyword evidence="1" id="KW-0547">Nucleotide-binding</keyword>
<dbReference type="InterPro" id="IPR003593">
    <property type="entry name" value="AAA+_ATPase"/>
</dbReference>